<dbReference type="InterPro" id="IPR042099">
    <property type="entry name" value="ANL_N_sf"/>
</dbReference>
<dbReference type="InterPro" id="IPR050237">
    <property type="entry name" value="ATP-dep_AMP-bd_enzyme"/>
</dbReference>
<dbReference type="SUPFAM" id="SSF56801">
    <property type="entry name" value="Acetyl-CoA synthetase-like"/>
    <property type="match status" value="1"/>
</dbReference>
<dbReference type="Pfam" id="PF00501">
    <property type="entry name" value="AMP-binding"/>
    <property type="match status" value="1"/>
</dbReference>
<dbReference type="Proteomes" id="UP000004367">
    <property type="component" value="Unassembled WGS sequence"/>
</dbReference>
<reference evidence="4 5" key="1">
    <citation type="submission" date="2012-02" db="EMBL/GenBank/DDBJ databases">
        <title>Whole genome shotgun sequence of Mobilicoccus pelagius NBRC 104925.</title>
        <authorList>
            <person name="Yoshida Y."/>
            <person name="Hosoyama A."/>
            <person name="Tsuchikane K."/>
            <person name="Katsumata H."/>
            <person name="Yamazaki S."/>
            <person name="Fujita N."/>
        </authorList>
    </citation>
    <scope>NUCLEOTIDE SEQUENCE [LARGE SCALE GENOMIC DNA]</scope>
    <source>
        <strain evidence="4 5">NBRC 104925</strain>
    </source>
</reference>
<dbReference type="Gene3D" id="3.40.50.12780">
    <property type="entry name" value="N-terminal domain of ligase-like"/>
    <property type="match status" value="1"/>
</dbReference>
<dbReference type="EMBL" id="BAFE01000053">
    <property type="protein sequence ID" value="GAB48524.1"/>
    <property type="molecule type" value="Genomic_DNA"/>
</dbReference>
<sequence>MTIAPLAVPTDPTDPELLDRLATAAAGTGPLLLPHAADAPAPVVEDADVAHLAALGADTGGGIAVGTSGSTGAAKRAVLPATALAASADATHARLGGPGRWLLTLPAHHVAGLQVVLRSLRAGAPPVPLPPADSFTPAVFAAGAEAMAAATSAQERRYTSLVPTQVRRLLADARAVEAARGFDAILVGGSACPADLLEEAARAGLRLVTTYGMSETCGGCVYDGRPLDGARVRLVEGRIHLTGPMLAAGYLRPPAESPFVELDGERWLRTDDLGRLDTDGEGHDGEGHDGHERLVVEGRADDVVVTGGLKVWPAQVVAALAPALPAGCDVAVVGVPDAEWGQRVAALVEASAGQESAAREALDARAREALPRHARPRLVRVAPALPRVALGKPDRRRIAEILAAPEWDDGSPTVPGLPQAHPKEG</sequence>
<evidence type="ECO:0000313" key="4">
    <source>
        <dbReference type="EMBL" id="GAB48524.1"/>
    </source>
</evidence>
<dbReference type="GO" id="GO:0016878">
    <property type="term" value="F:acid-thiol ligase activity"/>
    <property type="evidence" value="ECO:0007669"/>
    <property type="project" value="UniProtKB-ARBA"/>
</dbReference>
<dbReference type="InterPro" id="IPR025110">
    <property type="entry name" value="AMP-bd_C"/>
</dbReference>
<dbReference type="InterPro" id="IPR045851">
    <property type="entry name" value="AMP-bd_C_sf"/>
</dbReference>
<gene>
    <name evidence="4" type="primary">menE</name>
    <name evidence="4" type="ORF">MOPEL_074_00110</name>
</gene>
<dbReference type="eggNOG" id="COG0318">
    <property type="taxonomic scope" value="Bacteria"/>
</dbReference>
<dbReference type="Pfam" id="PF13193">
    <property type="entry name" value="AMP-binding_C"/>
    <property type="match status" value="1"/>
</dbReference>
<organism evidence="4 5">
    <name type="scientific">Mobilicoccus pelagius NBRC 104925</name>
    <dbReference type="NCBI Taxonomy" id="1089455"/>
    <lineage>
        <taxon>Bacteria</taxon>
        <taxon>Bacillati</taxon>
        <taxon>Actinomycetota</taxon>
        <taxon>Actinomycetes</taxon>
        <taxon>Micrococcales</taxon>
        <taxon>Dermatophilaceae</taxon>
        <taxon>Mobilicoccus</taxon>
    </lineage>
</organism>
<name>H5US16_9MICO</name>
<dbReference type="Gene3D" id="3.30.300.30">
    <property type="match status" value="1"/>
</dbReference>
<feature type="region of interest" description="Disordered" evidence="1">
    <location>
        <begin position="403"/>
        <end position="425"/>
    </location>
</feature>
<dbReference type="RefSeq" id="WP_009482422.1">
    <property type="nucleotide sequence ID" value="NZ_BAFE01000053.1"/>
</dbReference>
<evidence type="ECO:0000259" key="2">
    <source>
        <dbReference type="Pfam" id="PF00501"/>
    </source>
</evidence>
<accession>H5US16</accession>
<feature type="domain" description="AMP-binding enzyme C-terminal" evidence="3">
    <location>
        <begin position="325"/>
        <end position="392"/>
    </location>
</feature>
<evidence type="ECO:0000313" key="5">
    <source>
        <dbReference type="Proteomes" id="UP000004367"/>
    </source>
</evidence>
<feature type="domain" description="AMP-dependent synthetase/ligase" evidence="2">
    <location>
        <begin position="67"/>
        <end position="227"/>
    </location>
</feature>
<protein>
    <submittedName>
        <fullName evidence="4">O-succinylbenzoate--CoA ligase</fullName>
    </submittedName>
</protein>
<dbReference type="InterPro" id="IPR000873">
    <property type="entry name" value="AMP-dep_synth/lig_dom"/>
</dbReference>
<dbReference type="PANTHER" id="PTHR43767:SF1">
    <property type="entry name" value="NONRIBOSOMAL PEPTIDE SYNTHASE PES1 (EUROFUNG)-RELATED"/>
    <property type="match status" value="1"/>
</dbReference>
<dbReference type="AlphaFoldDB" id="H5US16"/>
<dbReference type="STRING" id="1089455.MOPEL_074_00110"/>
<comment type="caution">
    <text evidence="4">The sequence shown here is derived from an EMBL/GenBank/DDBJ whole genome shotgun (WGS) entry which is preliminary data.</text>
</comment>
<keyword evidence="5" id="KW-1185">Reference proteome</keyword>
<evidence type="ECO:0000256" key="1">
    <source>
        <dbReference type="SAM" id="MobiDB-lite"/>
    </source>
</evidence>
<dbReference type="OrthoDB" id="9803968at2"/>
<proteinExistence type="predicted"/>
<keyword evidence="4" id="KW-0436">Ligase</keyword>
<dbReference type="PANTHER" id="PTHR43767">
    <property type="entry name" value="LONG-CHAIN-FATTY-ACID--COA LIGASE"/>
    <property type="match status" value="1"/>
</dbReference>
<evidence type="ECO:0000259" key="3">
    <source>
        <dbReference type="Pfam" id="PF13193"/>
    </source>
</evidence>